<dbReference type="AlphaFoldDB" id="A0A951QD64"/>
<accession>A0A951QD64</accession>
<proteinExistence type="predicted"/>
<sequence>MTQALDRLQIGILVDPNCFVPDIIGVYTAFCDAPNCDIHFLWKHTNPQKNTESFGMLHPFPVHATTTFADCPQNLDVLCVGASTPNIWSDEETLAFLADQGSHAKYLIGICAGSLTLAAAGLLTGYRATTNFQAIEALALFGAIPVAGGHVVVDRNRFTAGPVTGSFEAGLMVLAELRGKEAAKEAELTMEYAPHPPFGTGSPELAGPELTQKLMQRYAPFANQFGAALQTAAERLMITKA</sequence>
<name>A0A951QD64_9CYAN</name>
<dbReference type="InterPro" id="IPR002818">
    <property type="entry name" value="DJ-1/PfpI"/>
</dbReference>
<evidence type="ECO:0000313" key="2">
    <source>
        <dbReference type="EMBL" id="MBW4660310.1"/>
    </source>
</evidence>
<dbReference type="EMBL" id="JAHHHD010000019">
    <property type="protein sequence ID" value="MBW4660310.1"/>
    <property type="molecule type" value="Genomic_DNA"/>
</dbReference>
<evidence type="ECO:0000259" key="1">
    <source>
        <dbReference type="Pfam" id="PF01965"/>
    </source>
</evidence>
<dbReference type="Gene3D" id="3.40.50.880">
    <property type="match status" value="1"/>
</dbReference>
<dbReference type="InterPro" id="IPR029062">
    <property type="entry name" value="Class_I_gatase-like"/>
</dbReference>
<gene>
    <name evidence="2" type="ORF">KME15_16675</name>
</gene>
<organism evidence="2 3">
    <name type="scientific">Drouetiella hepatica Uher 2000/2452</name>
    <dbReference type="NCBI Taxonomy" id="904376"/>
    <lineage>
        <taxon>Bacteria</taxon>
        <taxon>Bacillati</taxon>
        <taxon>Cyanobacteriota</taxon>
        <taxon>Cyanophyceae</taxon>
        <taxon>Oculatellales</taxon>
        <taxon>Oculatellaceae</taxon>
        <taxon>Drouetiella</taxon>
    </lineage>
</organism>
<dbReference type="SUPFAM" id="SSF52317">
    <property type="entry name" value="Class I glutamine amidotransferase-like"/>
    <property type="match status" value="1"/>
</dbReference>
<evidence type="ECO:0000313" key="3">
    <source>
        <dbReference type="Proteomes" id="UP000757435"/>
    </source>
</evidence>
<dbReference type="InterPro" id="IPR052158">
    <property type="entry name" value="INH-QAR"/>
</dbReference>
<dbReference type="Pfam" id="PF01965">
    <property type="entry name" value="DJ-1_PfpI"/>
    <property type="match status" value="1"/>
</dbReference>
<dbReference type="Proteomes" id="UP000757435">
    <property type="component" value="Unassembled WGS sequence"/>
</dbReference>
<comment type="caution">
    <text evidence="2">The sequence shown here is derived from an EMBL/GenBank/DDBJ whole genome shotgun (WGS) entry which is preliminary data.</text>
</comment>
<protein>
    <submittedName>
        <fullName evidence="2">DJ-1/PfpI family protein</fullName>
    </submittedName>
</protein>
<reference evidence="2" key="1">
    <citation type="submission" date="2021-05" db="EMBL/GenBank/DDBJ databases">
        <authorList>
            <person name="Pietrasiak N."/>
            <person name="Ward R."/>
            <person name="Stajich J.E."/>
            <person name="Kurbessoian T."/>
        </authorList>
    </citation>
    <scope>NUCLEOTIDE SEQUENCE</scope>
    <source>
        <strain evidence="2">UHER 2000/2452</strain>
    </source>
</reference>
<feature type="domain" description="DJ-1/PfpI" evidence="1">
    <location>
        <begin position="62"/>
        <end position="174"/>
    </location>
</feature>
<reference evidence="2" key="2">
    <citation type="journal article" date="2022" name="Microbiol. Resour. Announc.">
        <title>Metagenome Sequencing to Explore Phylogenomics of Terrestrial Cyanobacteria.</title>
        <authorList>
            <person name="Ward R.D."/>
            <person name="Stajich J.E."/>
            <person name="Johansen J.R."/>
            <person name="Huntemann M."/>
            <person name="Clum A."/>
            <person name="Foster B."/>
            <person name="Foster B."/>
            <person name="Roux S."/>
            <person name="Palaniappan K."/>
            <person name="Varghese N."/>
            <person name="Mukherjee S."/>
            <person name="Reddy T.B.K."/>
            <person name="Daum C."/>
            <person name="Copeland A."/>
            <person name="Chen I.A."/>
            <person name="Ivanova N.N."/>
            <person name="Kyrpides N.C."/>
            <person name="Shapiro N."/>
            <person name="Eloe-Fadrosh E.A."/>
            <person name="Pietrasiak N."/>
        </authorList>
    </citation>
    <scope>NUCLEOTIDE SEQUENCE</scope>
    <source>
        <strain evidence="2">UHER 2000/2452</strain>
    </source>
</reference>
<dbReference type="PANTHER" id="PTHR43130">
    <property type="entry name" value="ARAC-FAMILY TRANSCRIPTIONAL REGULATOR"/>
    <property type="match status" value="1"/>
</dbReference>
<dbReference type="PANTHER" id="PTHR43130:SF2">
    <property type="entry name" value="DJ-1_PFPI DOMAIN-CONTAINING PROTEIN"/>
    <property type="match status" value="1"/>
</dbReference>
<dbReference type="GO" id="GO:0006355">
    <property type="term" value="P:regulation of DNA-templated transcription"/>
    <property type="evidence" value="ECO:0007669"/>
    <property type="project" value="TreeGrafter"/>
</dbReference>
<dbReference type="CDD" id="cd03139">
    <property type="entry name" value="GATase1_PfpI_2"/>
    <property type="match status" value="1"/>
</dbReference>